<evidence type="ECO:0000313" key="1">
    <source>
        <dbReference type="EMBL" id="KAF2238452.1"/>
    </source>
</evidence>
<organism evidence="1 2">
    <name type="scientific">Viridothelium virens</name>
    <name type="common">Speckled blister lichen</name>
    <name type="synonym">Trypethelium virens</name>
    <dbReference type="NCBI Taxonomy" id="1048519"/>
    <lineage>
        <taxon>Eukaryota</taxon>
        <taxon>Fungi</taxon>
        <taxon>Dikarya</taxon>
        <taxon>Ascomycota</taxon>
        <taxon>Pezizomycotina</taxon>
        <taxon>Dothideomycetes</taxon>
        <taxon>Dothideomycetes incertae sedis</taxon>
        <taxon>Trypetheliales</taxon>
        <taxon>Trypetheliaceae</taxon>
        <taxon>Viridothelium</taxon>
    </lineage>
</organism>
<sequence length="153" mass="17225">MMTFASQIPRLKFRITHICLPGVVGHNKMPGLGFNVLAQSPLYRIWLTVLRPVIFCSRLISLSLNYVVADWYWDHLCTFAPLPLFWPLSRRISVKNQLAAGSSLGSEAPMGMHRQIIHRITCTIHSICDGGRTATPTINAYLPLLEMVVIVPR</sequence>
<protein>
    <submittedName>
        <fullName evidence="1">Uncharacterized protein</fullName>
    </submittedName>
</protein>
<dbReference type="EMBL" id="ML991776">
    <property type="protein sequence ID" value="KAF2238452.1"/>
    <property type="molecule type" value="Genomic_DNA"/>
</dbReference>
<name>A0A6A6HKP4_VIRVR</name>
<reference evidence="1" key="1">
    <citation type="journal article" date="2020" name="Stud. Mycol.">
        <title>101 Dothideomycetes genomes: a test case for predicting lifestyles and emergence of pathogens.</title>
        <authorList>
            <person name="Haridas S."/>
            <person name="Albert R."/>
            <person name="Binder M."/>
            <person name="Bloem J."/>
            <person name="Labutti K."/>
            <person name="Salamov A."/>
            <person name="Andreopoulos B."/>
            <person name="Baker S."/>
            <person name="Barry K."/>
            <person name="Bills G."/>
            <person name="Bluhm B."/>
            <person name="Cannon C."/>
            <person name="Castanera R."/>
            <person name="Culley D."/>
            <person name="Daum C."/>
            <person name="Ezra D."/>
            <person name="Gonzalez J."/>
            <person name="Henrissat B."/>
            <person name="Kuo A."/>
            <person name="Liang C."/>
            <person name="Lipzen A."/>
            <person name="Lutzoni F."/>
            <person name="Magnuson J."/>
            <person name="Mondo S."/>
            <person name="Nolan M."/>
            <person name="Ohm R."/>
            <person name="Pangilinan J."/>
            <person name="Park H.-J."/>
            <person name="Ramirez L."/>
            <person name="Alfaro M."/>
            <person name="Sun H."/>
            <person name="Tritt A."/>
            <person name="Yoshinaga Y."/>
            <person name="Zwiers L.-H."/>
            <person name="Turgeon B."/>
            <person name="Goodwin S."/>
            <person name="Spatafora J."/>
            <person name="Crous P."/>
            <person name="Grigoriev I."/>
        </authorList>
    </citation>
    <scope>NUCLEOTIDE SEQUENCE</scope>
    <source>
        <strain evidence="1">Tuck. ex Michener</strain>
    </source>
</reference>
<gene>
    <name evidence="1" type="ORF">EV356DRAFT_309576</name>
</gene>
<proteinExistence type="predicted"/>
<accession>A0A6A6HKP4</accession>
<dbReference type="Proteomes" id="UP000800092">
    <property type="component" value="Unassembled WGS sequence"/>
</dbReference>
<evidence type="ECO:0000313" key="2">
    <source>
        <dbReference type="Proteomes" id="UP000800092"/>
    </source>
</evidence>
<keyword evidence="2" id="KW-1185">Reference proteome</keyword>
<dbReference type="AlphaFoldDB" id="A0A6A6HKP4"/>